<dbReference type="InterPro" id="IPR011990">
    <property type="entry name" value="TPR-like_helical_dom_sf"/>
</dbReference>
<protein>
    <submittedName>
        <fullName evidence="1">Uncharacterized protein</fullName>
    </submittedName>
</protein>
<feature type="non-terminal residue" evidence="1">
    <location>
        <position position="254"/>
    </location>
</feature>
<dbReference type="AlphaFoldDB" id="X0WTG2"/>
<proteinExistence type="predicted"/>
<evidence type="ECO:0000313" key="1">
    <source>
        <dbReference type="EMBL" id="GAG33935.1"/>
    </source>
</evidence>
<accession>X0WTG2</accession>
<sequence length="254" mass="29227">RSKTYPAEQKITWLIEKAITVTEDSILSQDIELENPDVGMRFEIGASRHLEEINIAEKYISNQDLPQSEEEQVFGIIKFLENLRISREYVIRAREAIEKSKSKEAIKYLKKGNQFLTSLLQLASGELAKIKEYEIIEQIICSEISKMEFLRAFLLVSLGRINSAISSLERAALFSTIIHNHKTCLTLNYVKALIYLFHGLYKSAIMQYNFTEELAEIYNDDRLKLKCLIGKAISLYIEGKDRETAMVIMEEISS</sequence>
<feature type="non-terminal residue" evidence="1">
    <location>
        <position position="1"/>
    </location>
</feature>
<organism evidence="1">
    <name type="scientific">marine sediment metagenome</name>
    <dbReference type="NCBI Taxonomy" id="412755"/>
    <lineage>
        <taxon>unclassified sequences</taxon>
        <taxon>metagenomes</taxon>
        <taxon>ecological metagenomes</taxon>
    </lineage>
</organism>
<name>X0WTG2_9ZZZZ</name>
<comment type="caution">
    <text evidence="1">The sequence shown here is derived from an EMBL/GenBank/DDBJ whole genome shotgun (WGS) entry which is preliminary data.</text>
</comment>
<dbReference type="EMBL" id="BARS01040271">
    <property type="protein sequence ID" value="GAG33935.1"/>
    <property type="molecule type" value="Genomic_DNA"/>
</dbReference>
<reference evidence="1" key="1">
    <citation type="journal article" date="2014" name="Front. Microbiol.">
        <title>High frequency of phylogenetically diverse reductive dehalogenase-homologous genes in deep subseafloor sedimentary metagenomes.</title>
        <authorList>
            <person name="Kawai M."/>
            <person name="Futagami T."/>
            <person name="Toyoda A."/>
            <person name="Takaki Y."/>
            <person name="Nishi S."/>
            <person name="Hori S."/>
            <person name="Arai W."/>
            <person name="Tsubouchi T."/>
            <person name="Morono Y."/>
            <person name="Uchiyama I."/>
            <person name="Ito T."/>
            <person name="Fujiyama A."/>
            <person name="Inagaki F."/>
            <person name="Takami H."/>
        </authorList>
    </citation>
    <scope>NUCLEOTIDE SEQUENCE</scope>
    <source>
        <strain evidence="1">Expedition CK06-06</strain>
    </source>
</reference>
<dbReference type="SUPFAM" id="SSF48452">
    <property type="entry name" value="TPR-like"/>
    <property type="match status" value="1"/>
</dbReference>
<gene>
    <name evidence="1" type="ORF">S01H1_61421</name>
</gene>